<evidence type="ECO:0000313" key="12">
    <source>
        <dbReference type="EMBL" id="EST12827.1"/>
    </source>
</evidence>
<dbReference type="PATRIC" id="fig|1395513.3.peg.829"/>
<dbReference type="NCBIfam" id="TIGR02506">
    <property type="entry name" value="NrdE_NrdA"/>
    <property type="match status" value="1"/>
</dbReference>
<evidence type="ECO:0000259" key="11">
    <source>
        <dbReference type="PROSITE" id="PS00089"/>
    </source>
</evidence>
<keyword evidence="4" id="KW-0547">Nucleotide-binding</keyword>
<evidence type="ECO:0000256" key="1">
    <source>
        <dbReference type="ARBA" id="ARBA00010406"/>
    </source>
</evidence>
<evidence type="ECO:0000313" key="13">
    <source>
        <dbReference type="Proteomes" id="UP000018296"/>
    </source>
</evidence>
<dbReference type="PRINTS" id="PR01183">
    <property type="entry name" value="RIBORDTASEM1"/>
</dbReference>
<dbReference type="EC" id="1.17.4.1" evidence="2 10"/>
<evidence type="ECO:0000256" key="9">
    <source>
        <dbReference type="ARBA" id="ARBA00047754"/>
    </source>
</evidence>
<dbReference type="CDD" id="cd01679">
    <property type="entry name" value="RNR_I"/>
    <property type="match status" value="1"/>
</dbReference>
<dbReference type="GO" id="GO:0005971">
    <property type="term" value="C:ribonucleoside-diphosphate reductase complex"/>
    <property type="evidence" value="ECO:0007669"/>
    <property type="project" value="TreeGrafter"/>
</dbReference>
<keyword evidence="13" id="KW-1185">Reference proteome</keyword>
<comment type="caution">
    <text evidence="12">The sequence shown here is derived from an EMBL/GenBank/DDBJ whole genome shotgun (WGS) entry which is preliminary data.</text>
</comment>
<dbReference type="GO" id="GO:0004748">
    <property type="term" value="F:ribonucleoside-diphosphate reductase activity, thioredoxin disulfide as acceptor"/>
    <property type="evidence" value="ECO:0007669"/>
    <property type="project" value="UniProtKB-EC"/>
</dbReference>
<dbReference type="eggNOG" id="COG0209">
    <property type="taxonomic scope" value="Bacteria"/>
</dbReference>
<dbReference type="STRING" id="1395513.P343_04045"/>
<dbReference type="PANTHER" id="PTHR11573">
    <property type="entry name" value="RIBONUCLEOSIDE-DIPHOSPHATE REDUCTASE LARGE CHAIN"/>
    <property type="match status" value="1"/>
</dbReference>
<dbReference type="PROSITE" id="PS00089">
    <property type="entry name" value="RIBORED_LARGE"/>
    <property type="match status" value="1"/>
</dbReference>
<comment type="similarity">
    <text evidence="1 10">Belongs to the ribonucleoside diphosphate reductase large chain family.</text>
</comment>
<proteinExistence type="inferred from homology"/>
<name>V6IZA6_9BACL</name>
<dbReference type="InterPro" id="IPR013554">
    <property type="entry name" value="RNR_N"/>
</dbReference>
<keyword evidence="7 10" id="KW-0215">Deoxyribonucleotide synthesis</keyword>
<dbReference type="GO" id="GO:0005524">
    <property type="term" value="F:ATP binding"/>
    <property type="evidence" value="ECO:0007669"/>
    <property type="project" value="UniProtKB-KW"/>
</dbReference>
<keyword evidence="5" id="KW-0067">ATP-binding</keyword>
<evidence type="ECO:0000256" key="3">
    <source>
        <dbReference type="ARBA" id="ARBA00022533"/>
    </source>
</evidence>
<dbReference type="Proteomes" id="UP000018296">
    <property type="component" value="Unassembled WGS sequence"/>
</dbReference>
<gene>
    <name evidence="12" type="ORF">P343_04045</name>
</gene>
<dbReference type="AlphaFoldDB" id="V6IZA6"/>
<accession>V6IZA6</accession>
<protein>
    <recommendedName>
        <fullName evidence="2 10">Ribonucleoside-diphosphate reductase</fullName>
        <ecNumber evidence="2 10">1.17.4.1</ecNumber>
    </recommendedName>
</protein>
<comment type="function">
    <text evidence="10">Provides the precursors necessary for DNA synthesis. Catalyzes the biosynthesis of deoxyribonucleotides from the corresponding ribonucleotides.</text>
</comment>
<sequence>MPNEATKSKSYTELNNEVLTRGDDGFYRLDKDSEAIDVYMEEVREKTMHFHSILERLHYLVDQNYYYDVFAEYSDEQIENIHQMAANYQFQFKSYMAASKFYRDYAMKTNDKSHYLENYDERIAIVSLFLARGNFEHAVRFMRAMMEQRYQPATPTFLNAGKARRGEMVSCFLIEADDSLNSINYIESTSQQLSKIGGGVALNLSKIRARGEAIKGVEGVAKGVVPVARKLQLGFSYADQLGQRPGAGAAYLNIFHWDVPEFLDTKKENADEDIRLSTLSIGLIVPGKFFELAEAGEPFYMFAPYTVYKEYGKHLDDMDMDEMYDKLAANPAVKKKSADSREFLNLIAQMQMQSGYPYIFYKDNANKNHPLHRLGDIKMSNLCTEIFQLQETSTINDYNVPDDIRRDVSCILGSLNIVNVMETGKVRDSVHAGIEALTQVSEMTEIANAPGVSLANRELHSVGLGAMNLNGYLAKNQLAYESAEARDFARTFFSLVNFYSIEKSMLIAKDRGQTFKGFEQSDYADGSYFKKYEHEFFGPKTEKIAELFKDIHIPTTAEWTELKKQVAEFGLYNAYRLAVAPTQSISYVQNATSSVMPVVNIIERRKYGNSETIYPMPFLSPQTMWYYKSAYQTNQFRVIDMISEIQQHVDQGISTILYVDSMTSTRQLARLYVYAHKRGLKSLYYTRTQLLSPEECTACSV</sequence>
<comment type="catalytic activity">
    <reaction evidence="9 10">
        <text>a 2'-deoxyribonucleoside 5'-diphosphate + [thioredoxin]-disulfide + H2O = a ribonucleoside 5'-diphosphate + [thioredoxin]-dithiol</text>
        <dbReference type="Rhea" id="RHEA:23252"/>
        <dbReference type="Rhea" id="RHEA-COMP:10698"/>
        <dbReference type="Rhea" id="RHEA-COMP:10700"/>
        <dbReference type="ChEBI" id="CHEBI:15377"/>
        <dbReference type="ChEBI" id="CHEBI:29950"/>
        <dbReference type="ChEBI" id="CHEBI:50058"/>
        <dbReference type="ChEBI" id="CHEBI:57930"/>
        <dbReference type="ChEBI" id="CHEBI:73316"/>
        <dbReference type="EC" id="1.17.4.1"/>
    </reaction>
</comment>
<evidence type="ECO:0000256" key="4">
    <source>
        <dbReference type="ARBA" id="ARBA00022741"/>
    </source>
</evidence>
<evidence type="ECO:0000256" key="6">
    <source>
        <dbReference type="ARBA" id="ARBA00023002"/>
    </source>
</evidence>
<dbReference type="Pfam" id="PF00317">
    <property type="entry name" value="Ribonuc_red_lgN"/>
    <property type="match status" value="1"/>
</dbReference>
<dbReference type="InterPro" id="IPR013346">
    <property type="entry name" value="NrdE_NrdA_C"/>
</dbReference>
<dbReference type="Gene3D" id="1.10.1650.20">
    <property type="match status" value="1"/>
</dbReference>
<organism evidence="12 13">
    <name type="scientific">Sporolactobacillus laevolacticus DSM 442</name>
    <dbReference type="NCBI Taxonomy" id="1395513"/>
    <lineage>
        <taxon>Bacteria</taxon>
        <taxon>Bacillati</taxon>
        <taxon>Bacillota</taxon>
        <taxon>Bacilli</taxon>
        <taxon>Bacillales</taxon>
        <taxon>Sporolactobacillaceae</taxon>
        <taxon>Sporolactobacillus</taxon>
    </lineage>
</organism>
<evidence type="ECO:0000256" key="2">
    <source>
        <dbReference type="ARBA" id="ARBA00012274"/>
    </source>
</evidence>
<evidence type="ECO:0000256" key="8">
    <source>
        <dbReference type="ARBA" id="ARBA00023157"/>
    </source>
</evidence>
<keyword evidence="8" id="KW-1015">Disulfide bond</keyword>
<dbReference type="PANTHER" id="PTHR11573:SF30">
    <property type="entry name" value="RIBONUCLEOSIDE-DIPHOSPHATE REDUCTASE 2 SUBUNIT ALPHA"/>
    <property type="match status" value="1"/>
</dbReference>
<dbReference type="EMBL" id="AWTC01000003">
    <property type="protein sequence ID" value="EST12827.1"/>
    <property type="molecule type" value="Genomic_DNA"/>
</dbReference>
<dbReference type="InterPro" id="IPR026459">
    <property type="entry name" value="RNR_1b_NrdE"/>
</dbReference>
<dbReference type="GO" id="GO:0009263">
    <property type="term" value="P:deoxyribonucleotide biosynthetic process"/>
    <property type="evidence" value="ECO:0007669"/>
    <property type="project" value="UniProtKB-KW"/>
</dbReference>
<reference evidence="12 13" key="1">
    <citation type="journal article" date="2013" name="Genome Announc.">
        <title>Genome Sequence of Sporolactobacillus laevolacticus DSM442, an Efficient Polymer-Grade D-Lactate Producer from Agricultural Waste Cottonseed as a Nitrogen Source.</title>
        <authorList>
            <person name="Wang H."/>
            <person name="Wang L."/>
            <person name="Ju J."/>
            <person name="Yu B."/>
            <person name="Ma Y."/>
        </authorList>
    </citation>
    <scope>NUCLEOTIDE SEQUENCE [LARGE SCALE GENOMIC DNA]</scope>
    <source>
        <strain evidence="12 13">DSM 442</strain>
    </source>
</reference>
<dbReference type="SUPFAM" id="SSF51998">
    <property type="entry name" value="PFL-like glycyl radical enzymes"/>
    <property type="match status" value="1"/>
</dbReference>
<keyword evidence="6 10" id="KW-0560">Oxidoreductase</keyword>
<dbReference type="OrthoDB" id="9762933at2"/>
<dbReference type="RefSeq" id="WP_023509116.1">
    <property type="nucleotide sequence ID" value="NZ_AWTC01000003.1"/>
</dbReference>
<dbReference type="Pfam" id="PF02867">
    <property type="entry name" value="Ribonuc_red_lgC"/>
    <property type="match status" value="1"/>
</dbReference>
<dbReference type="SUPFAM" id="SSF48168">
    <property type="entry name" value="R1 subunit of ribonucleotide reductase, N-terminal domain"/>
    <property type="match status" value="1"/>
</dbReference>
<keyword evidence="3" id="KW-0021">Allosteric enzyme</keyword>
<dbReference type="UniPathway" id="UPA00326"/>
<feature type="domain" description="Ribonucleotide reductase large subunit" evidence="11">
    <location>
        <begin position="559"/>
        <end position="581"/>
    </location>
</feature>
<evidence type="ECO:0000256" key="7">
    <source>
        <dbReference type="ARBA" id="ARBA00023116"/>
    </source>
</evidence>
<evidence type="ECO:0000256" key="5">
    <source>
        <dbReference type="ARBA" id="ARBA00022840"/>
    </source>
</evidence>
<dbReference type="InterPro" id="IPR000788">
    <property type="entry name" value="RNR_lg_C"/>
</dbReference>
<evidence type="ECO:0000256" key="10">
    <source>
        <dbReference type="RuleBase" id="RU003410"/>
    </source>
</evidence>
<dbReference type="InterPro" id="IPR008926">
    <property type="entry name" value="RNR_R1-su_N"/>
</dbReference>
<dbReference type="Gene3D" id="3.20.70.20">
    <property type="match status" value="1"/>
</dbReference>
<dbReference type="Pfam" id="PF08343">
    <property type="entry name" value="RNR_N"/>
    <property type="match status" value="1"/>
</dbReference>
<dbReference type="InterPro" id="IPR039718">
    <property type="entry name" value="Rrm1"/>
</dbReference>
<dbReference type="NCBIfam" id="TIGR04170">
    <property type="entry name" value="RNR_1b_NrdE"/>
    <property type="match status" value="1"/>
</dbReference>
<dbReference type="InterPro" id="IPR013509">
    <property type="entry name" value="RNR_lsu_N"/>
</dbReference>